<accession>A0A0F9SQB1</accession>
<dbReference type="InterPro" id="IPR040631">
    <property type="entry name" value="LPD30"/>
</dbReference>
<evidence type="ECO:0008006" key="4">
    <source>
        <dbReference type="Google" id="ProtNLM"/>
    </source>
</evidence>
<proteinExistence type="predicted"/>
<dbReference type="InterPro" id="IPR041311">
    <property type="entry name" value="LPD29"/>
</dbReference>
<gene>
    <name evidence="3" type="ORF">LCGC14_0489360</name>
</gene>
<sequence length="347" mass="38578">MVAPPFFLVLDYENVSERPRIFRQDGDGMRKKDGHLIGSGSSPLKGGIMIQGNKFQGNLEVGMRVYGALYGGRDGIIFKIRGDQSPESIRSLGGGCVVTGGSATIDVVFAKGTISRGIPESIVRGVQWSISDGDLANEEEIQHALAYAELESRRKEMSDKEEAQAKEECRKAFLAAHPELTPVDPEKYDSLTKGGKNLRRELKDAFPETKFSVRSRSYSGGDSIDINWTDGPTTEVVEKISGKYQQGDFNGMEDIYEYSNSNVWPDVFGGAKYVMTNRSYSNEAYLQAVAEVEKEWAIKLKVSYTSFNSAYISNEDDKNVDDASNARYWSGSQLVNRKLSETDFRKQ</sequence>
<dbReference type="Pfam" id="PF18847">
    <property type="entry name" value="LPD29"/>
    <property type="match status" value="1"/>
</dbReference>
<evidence type="ECO:0000259" key="1">
    <source>
        <dbReference type="Pfam" id="PF18847"/>
    </source>
</evidence>
<reference evidence="3" key="1">
    <citation type="journal article" date="2015" name="Nature">
        <title>Complex archaea that bridge the gap between prokaryotes and eukaryotes.</title>
        <authorList>
            <person name="Spang A."/>
            <person name="Saw J.H."/>
            <person name="Jorgensen S.L."/>
            <person name="Zaremba-Niedzwiedzka K."/>
            <person name="Martijn J."/>
            <person name="Lind A.E."/>
            <person name="van Eijk R."/>
            <person name="Schleper C."/>
            <person name="Guy L."/>
            <person name="Ettema T.J."/>
        </authorList>
    </citation>
    <scope>NUCLEOTIDE SEQUENCE</scope>
</reference>
<evidence type="ECO:0000259" key="2">
    <source>
        <dbReference type="Pfam" id="PF18850"/>
    </source>
</evidence>
<organism evidence="3">
    <name type="scientific">marine sediment metagenome</name>
    <dbReference type="NCBI Taxonomy" id="412755"/>
    <lineage>
        <taxon>unclassified sequences</taxon>
        <taxon>metagenomes</taxon>
        <taxon>ecological metagenomes</taxon>
    </lineage>
</organism>
<evidence type="ECO:0000313" key="3">
    <source>
        <dbReference type="EMBL" id="KKN64667.1"/>
    </source>
</evidence>
<protein>
    <recommendedName>
        <fullName evidence="4">Large polyvalent protein associated domain-containing protein</fullName>
    </recommendedName>
</protein>
<comment type="caution">
    <text evidence="3">The sequence shown here is derived from an EMBL/GenBank/DDBJ whole genome shotgun (WGS) entry which is preliminary data.</text>
</comment>
<dbReference type="EMBL" id="LAZR01000547">
    <property type="protein sequence ID" value="KKN64667.1"/>
    <property type="molecule type" value="Genomic_DNA"/>
</dbReference>
<feature type="domain" description="Large polyvalent protein associated" evidence="2">
    <location>
        <begin position="59"/>
        <end position="159"/>
    </location>
</feature>
<feature type="domain" description="Large polyvalent protein associated" evidence="1">
    <location>
        <begin position="196"/>
        <end position="281"/>
    </location>
</feature>
<dbReference type="AlphaFoldDB" id="A0A0F9SQB1"/>
<dbReference type="Pfam" id="PF18850">
    <property type="entry name" value="LPD30"/>
    <property type="match status" value="1"/>
</dbReference>
<name>A0A0F9SQB1_9ZZZZ</name>